<evidence type="ECO:0000313" key="3">
    <source>
        <dbReference type="Proteomes" id="UP000245771"/>
    </source>
</evidence>
<name>A0A316V6X4_9BASI</name>
<feature type="chain" id="PRO_5016260705" evidence="1">
    <location>
        <begin position="26"/>
        <end position="221"/>
    </location>
</feature>
<evidence type="ECO:0000313" key="2">
    <source>
        <dbReference type="EMBL" id="PWN31953.1"/>
    </source>
</evidence>
<gene>
    <name evidence="2" type="ORF">FA14DRAFT_181873</name>
</gene>
<dbReference type="RefSeq" id="XP_025352255.1">
    <property type="nucleotide sequence ID" value="XM_025501145.1"/>
</dbReference>
<dbReference type="Proteomes" id="UP000245771">
    <property type="component" value="Unassembled WGS sequence"/>
</dbReference>
<sequence length="221" mass="23987">MKTVQSITFFLTVLAMSFLILQVNCSELSAHGLHTAEDSLPGEERAYTYANGESTMCAAGKVCNRNVGSKTEEDLSKESKRASIDADLSTCLGGQLCKRFDHGKEGYVTSDKESKRASVDADSNTCFSGPRCKRLVQENKGALTFDKESKRSPIPSNTVKCGHGRLCKRFGGEDEGTLPKMPKEKINDSVISASDCNGESCKKKRGSIIPTPNCKNKACKK</sequence>
<evidence type="ECO:0000256" key="1">
    <source>
        <dbReference type="SAM" id="SignalP"/>
    </source>
</evidence>
<reference evidence="2 3" key="1">
    <citation type="journal article" date="2018" name="Mol. Biol. Evol.">
        <title>Broad Genomic Sampling Reveals a Smut Pathogenic Ancestry of the Fungal Clade Ustilaginomycotina.</title>
        <authorList>
            <person name="Kijpornyongpan T."/>
            <person name="Mondo S.J."/>
            <person name="Barry K."/>
            <person name="Sandor L."/>
            <person name="Lee J."/>
            <person name="Lipzen A."/>
            <person name="Pangilinan J."/>
            <person name="LaButti K."/>
            <person name="Hainaut M."/>
            <person name="Henrissat B."/>
            <person name="Grigoriev I.V."/>
            <person name="Spatafora J.W."/>
            <person name="Aime M.C."/>
        </authorList>
    </citation>
    <scope>NUCLEOTIDE SEQUENCE [LARGE SCALE GENOMIC DNA]</scope>
    <source>
        <strain evidence="2 3">MCA 3882</strain>
    </source>
</reference>
<feature type="signal peptide" evidence="1">
    <location>
        <begin position="1"/>
        <end position="25"/>
    </location>
</feature>
<keyword evidence="3" id="KW-1185">Reference proteome</keyword>
<protein>
    <submittedName>
        <fullName evidence="2">Uncharacterized protein</fullName>
    </submittedName>
</protein>
<accession>A0A316V6X4</accession>
<keyword evidence="1" id="KW-0732">Signal</keyword>
<dbReference type="EMBL" id="KZ819606">
    <property type="protein sequence ID" value="PWN31953.1"/>
    <property type="molecule type" value="Genomic_DNA"/>
</dbReference>
<dbReference type="InParanoid" id="A0A316V6X4"/>
<dbReference type="AlphaFoldDB" id="A0A316V6X4"/>
<proteinExistence type="predicted"/>
<dbReference type="GeneID" id="37022926"/>
<organism evidence="2 3">
    <name type="scientific">Meira miltonrushii</name>
    <dbReference type="NCBI Taxonomy" id="1280837"/>
    <lineage>
        <taxon>Eukaryota</taxon>
        <taxon>Fungi</taxon>
        <taxon>Dikarya</taxon>
        <taxon>Basidiomycota</taxon>
        <taxon>Ustilaginomycotina</taxon>
        <taxon>Exobasidiomycetes</taxon>
        <taxon>Exobasidiales</taxon>
        <taxon>Brachybasidiaceae</taxon>
        <taxon>Meira</taxon>
    </lineage>
</organism>